<keyword evidence="2" id="KW-0812">Transmembrane</keyword>
<dbReference type="AlphaFoldDB" id="A0A9W7C025"/>
<keyword evidence="2" id="KW-0472">Membrane</keyword>
<keyword evidence="4" id="KW-1185">Reference proteome</keyword>
<feature type="compositionally biased region" description="Basic residues" evidence="1">
    <location>
        <begin position="456"/>
        <end position="470"/>
    </location>
</feature>
<reference evidence="4" key="1">
    <citation type="journal article" date="2023" name="Commun. Biol.">
        <title>Genome analysis of Parmales, the sister group of diatoms, reveals the evolutionary specialization of diatoms from phago-mixotrophs to photoautotrophs.</title>
        <authorList>
            <person name="Ban H."/>
            <person name="Sato S."/>
            <person name="Yoshikawa S."/>
            <person name="Yamada K."/>
            <person name="Nakamura Y."/>
            <person name="Ichinomiya M."/>
            <person name="Sato N."/>
            <person name="Blanc-Mathieu R."/>
            <person name="Endo H."/>
            <person name="Kuwata A."/>
            <person name="Ogata H."/>
        </authorList>
    </citation>
    <scope>NUCLEOTIDE SEQUENCE [LARGE SCALE GENOMIC DNA]</scope>
    <source>
        <strain evidence="4">NIES 3700</strain>
    </source>
</reference>
<feature type="transmembrane region" description="Helical" evidence="2">
    <location>
        <begin position="1002"/>
        <end position="1022"/>
    </location>
</feature>
<feature type="transmembrane region" description="Helical" evidence="2">
    <location>
        <begin position="244"/>
        <end position="264"/>
    </location>
</feature>
<sequence>MPSLDLGSSDDDHGSDDLAAHPECIANWPGEFACMDLAGITIPLCCTLAGLICFALFFEHVIHHCIHKASHDRFWRNFAAALLAELSMLGLISFTLFFVSQLSDLTDDHVHLIEFVHLTLFLMMVFYYLVTGWIAYSSKKCLSKFGDYEEKVANFDLVECISELKACKATRAKDWWCIDAPRHLIFGDSELDKRMHLNAYLLTRHFFLVSQGLPPDLPFDYAEYIDRCSSALCVKLVQVGWRTWAGILLITMISTGVTLLIDASDGSFDQMEEMWADSAAINLNYFWAMFFLGWVLYLVNGLIWAGFERSRASLILLTAKKEAMGDNVRASRFDSSFDAGHFEEDEDNNDDEDDRSQTTDGSLYGNMLRSTVNSRDWSHGNRHSHHIQQAKDRKENTDAIRHAHMKVKNKELGKDGKLPEPTIAAVQSPPPSNRTSQVSRASRASHRSGASGSSSKHSHSMSHSHRRTHHNSSTYSGHGSTHGNDGHGDAKQHRDSLEKTVRPVSHKMCPCAYVGDEWRHCFPLKAPEFPLRTFQGVLMFFSLFLGMGLLIFFHIDPMFMAFSIIQPFVYLYLFGLQQVPFYASLRFFGPTLSKNSLVDDLVFFAQELQLEEYALMGRENTSGVKAGGGKGVGNNSFSTSMRSSTTFVGGKMSMGAGSIGGSVGGGGSEGGLGGGGGERVTEQQYGAGGGGGGEKGGNPNGPNGEGENGGALLRGWGEAPKNPRMSMRNSLTRISFREPTIIEDEAAEPGALLRGWGGDPTLRGVSSSGLSSQRPSKESNRPSNCSNPRVSNPRLSAEHHRLSLKFEHRHSHLSRDTHLENFYKRREMEETRAGSEGQIKGGVTPNAGVNASLNETTRKSMNNLSLFAALRLSESRMSSRVGGGSAGGVVGGGEKTAEGKGDWKNYSFNGEVDFAREGNNGLLSPLIEDKAREDGRSRSKEGNDGENILNVSGGSEGSDGFHNYHESVNLHVDPQIVQKEYATQAMLDEVCVLLNTTTTKNFVRIAVVRCALLAFFFVLFLTSTCDYKPTEKLQCTWLDII</sequence>
<evidence type="ECO:0000313" key="4">
    <source>
        <dbReference type="Proteomes" id="UP001165122"/>
    </source>
</evidence>
<gene>
    <name evidence="3" type="ORF">TrLO_g11678</name>
</gene>
<feature type="compositionally biased region" description="Polar residues" evidence="1">
    <location>
        <begin position="781"/>
        <end position="794"/>
    </location>
</feature>
<feature type="compositionally biased region" description="Basic and acidic residues" evidence="1">
    <location>
        <begin position="927"/>
        <end position="943"/>
    </location>
</feature>
<dbReference type="Proteomes" id="UP001165122">
    <property type="component" value="Unassembled WGS sequence"/>
</dbReference>
<proteinExistence type="predicted"/>
<accession>A0A9W7C025</accession>
<feature type="compositionally biased region" description="Basic and acidic residues" evidence="1">
    <location>
        <begin position="484"/>
        <end position="501"/>
    </location>
</feature>
<feature type="region of interest" description="Disordered" evidence="1">
    <location>
        <begin position="339"/>
        <end position="501"/>
    </location>
</feature>
<feature type="compositionally biased region" description="Polar residues" evidence="1">
    <location>
        <begin position="764"/>
        <end position="774"/>
    </location>
</feature>
<evidence type="ECO:0000313" key="3">
    <source>
        <dbReference type="EMBL" id="GMI00110.1"/>
    </source>
</evidence>
<feature type="transmembrane region" description="Helical" evidence="2">
    <location>
        <begin position="37"/>
        <end position="58"/>
    </location>
</feature>
<feature type="compositionally biased region" description="Low complexity" evidence="1">
    <location>
        <begin position="439"/>
        <end position="455"/>
    </location>
</feature>
<keyword evidence="2" id="KW-1133">Transmembrane helix</keyword>
<organism evidence="3 4">
    <name type="scientific">Triparma laevis f. longispina</name>
    <dbReference type="NCBI Taxonomy" id="1714387"/>
    <lineage>
        <taxon>Eukaryota</taxon>
        <taxon>Sar</taxon>
        <taxon>Stramenopiles</taxon>
        <taxon>Ochrophyta</taxon>
        <taxon>Bolidophyceae</taxon>
        <taxon>Parmales</taxon>
        <taxon>Triparmaceae</taxon>
        <taxon>Triparma</taxon>
    </lineage>
</organism>
<evidence type="ECO:0000256" key="1">
    <source>
        <dbReference type="SAM" id="MobiDB-lite"/>
    </source>
</evidence>
<feature type="transmembrane region" description="Helical" evidence="2">
    <location>
        <begin position="534"/>
        <end position="553"/>
    </location>
</feature>
<feature type="region of interest" description="Disordered" evidence="1">
    <location>
        <begin position="752"/>
        <end position="795"/>
    </location>
</feature>
<protein>
    <submittedName>
        <fullName evidence="3">Uncharacterized protein</fullName>
    </submittedName>
</protein>
<feature type="compositionally biased region" description="Basic and acidic residues" evidence="1">
    <location>
        <begin position="389"/>
        <end position="401"/>
    </location>
</feature>
<feature type="compositionally biased region" description="Gly residues" evidence="1">
    <location>
        <begin position="660"/>
        <end position="678"/>
    </location>
</feature>
<name>A0A9W7C025_9STRA</name>
<feature type="transmembrane region" description="Helical" evidence="2">
    <location>
        <begin position="78"/>
        <end position="103"/>
    </location>
</feature>
<dbReference type="OrthoDB" id="194492at2759"/>
<feature type="compositionally biased region" description="Gly residues" evidence="1">
    <location>
        <begin position="686"/>
        <end position="709"/>
    </location>
</feature>
<feature type="region of interest" description="Disordered" evidence="1">
    <location>
        <begin position="925"/>
        <end position="952"/>
    </location>
</feature>
<feature type="transmembrane region" description="Helical" evidence="2">
    <location>
        <begin position="115"/>
        <end position="136"/>
    </location>
</feature>
<feature type="compositionally biased region" description="Low complexity" evidence="1">
    <location>
        <begin position="471"/>
        <end position="483"/>
    </location>
</feature>
<dbReference type="EMBL" id="BRXW01000019">
    <property type="protein sequence ID" value="GMI00110.1"/>
    <property type="molecule type" value="Genomic_DNA"/>
</dbReference>
<feature type="region of interest" description="Disordered" evidence="1">
    <location>
        <begin position="660"/>
        <end position="725"/>
    </location>
</feature>
<feature type="compositionally biased region" description="Acidic residues" evidence="1">
    <location>
        <begin position="343"/>
        <end position="354"/>
    </location>
</feature>
<comment type="caution">
    <text evidence="3">The sequence shown here is derived from an EMBL/GenBank/DDBJ whole genome shotgun (WGS) entry which is preliminary data.</text>
</comment>
<feature type="transmembrane region" description="Helical" evidence="2">
    <location>
        <begin position="284"/>
        <end position="307"/>
    </location>
</feature>
<feature type="compositionally biased region" description="Basic and acidic residues" evidence="1">
    <location>
        <begin position="408"/>
        <end position="418"/>
    </location>
</feature>
<feature type="transmembrane region" description="Helical" evidence="2">
    <location>
        <begin position="559"/>
        <end position="576"/>
    </location>
</feature>
<evidence type="ECO:0000256" key="2">
    <source>
        <dbReference type="SAM" id="Phobius"/>
    </source>
</evidence>